<evidence type="ECO:0000256" key="3">
    <source>
        <dbReference type="ARBA" id="ARBA00022723"/>
    </source>
</evidence>
<dbReference type="CDD" id="cd08916">
    <property type="entry name" value="TrHb3_P"/>
    <property type="match status" value="1"/>
</dbReference>
<proteinExistence type="predicted"/>
<keyword evidence="2" id="KW-0349">Heme</keyword>
<organism evidence="5 6">
    <name type="scientific">Sandaracinomonas limnophila</name>
    <dbReference type="NCBI Taxonomy" id="1862386"/>
    <lineage>
        <taxon>Bacteria</taxon>
        <taxon>Pseudomonadati</taxon>
        <taxon>Bacteroidota</taxon>
        <taxon>Cytophagia</taxon>
        <taxon>Cytophagales</taxon>
        <taxon>Flectobacillaceae</taxon>
        <taxon>Sandaracinomonas</taxon>
    </lineage>
</organism>
<dbReference type="Gene3D" id="1.10.490.10">
    <property type="entry name" value="Globins"/>
    <property type="match status" value="1"/>
</dbReference>
<dbReference type="EMBL" id="SACY01000003">
    <property type="protein sequence ID" value="RVU24754.1"/>
    <property type="molecule type" value="Genomic_DNA"/>
</dbReference>
<dbReference type="GO" id="GO:0020037">
    <property type="term" value="F:heme binding"/>
    <property type="evidence" value="ECO:0007669"/>
    <property type="project" value="InterPro"/>
</dbReference>
<evidence type="ECO:0000313" key="6">
    <source>
        <dbReference type="Proteomes" id="UP000282832"/>
    </source>
</evidence>
<evidence type="ECO:0000256" key="1">
    <source>
        <dbReference type="ARBA" id="ARBA00022448"/>
    </source>
</evidence>
<name>A0A437PR70_9BACT</name>
<dbReference type="AlphaFoldDB" id="A0A437PR70"/>
<dbReference type="Pfam" id="PF01152">
    <property type="entry name" value="Bac_globin"/>
    <property type="match status" value="1"/>
</dbReference>
<protein>
    <submittedName>
        <fullName evidence="5">Group III truncated hemoglobin</fullName>
    </submittedName>
</protein>
<keyword evidence="3" id="KW-0479">Metal-binding</keyword>
<dbReference type="GO" id="GO:0019825">
    <property type="term" value="F:oxygen binding"/>
    <property type="evidence" value="ECO:0007669"/>
    <property type="project" value="InterPro"/>
</dbReference>
<keyword evidence="4" id="KW-0408">Iron</keyword>
<evidence type="ECO:0000256" key="4">
    <source>
        <dbReference type="ARBA" id="ARBA00023004"/>
    </source>
</evidence>
<gene>
    <name evidence="5" type="ORF">EOJ36_07005</name>
</gene>
<dbReference type="GO" id="GO:0046872">
    <property type="term" value="F:metal ion binding"/>
    <property type="evidence" value="ECO:0007669"/>
    <property type="project" value="UniProtKB-KW"/>
</dbReference>
<dbReference type="OrthoDB" id="25954at2"/>
<evidence type="ECO:0000313" key="5">
    <source>
        <dbReference type="EMBL" id="RVU24754.1"/>
    </source>
</evidence>
<keyword evidence="6" id="KW-1185">Reference proteome</keyword>
<sequence length="127" mass="15076">MKHDIETREDIIEFVNAFYGNMKPDDLVGHIFLEVEQVDFAKHLPKMYDFWEMLLLDGSNYRGAPMQPHFRVNEKTPLTPAHFDRWLEMFKETIDSLFEGPKAEEAKSKAFNIASTWSYKLEYLRKL</sequence>
<dbReference type="InterPro" id="IPR012292">
    <property type="entry name" value="Globin/Proto"/>
</dbReference>
<dbReference type="InterPro" id="IPR009050">
    <property type="entry name" value="Globin-like_sf"/>
</dbReference>
<keyword evidence="1" id="KW-0813">Transport</keyword>
<dbReference type="SUPFAM" id="SSF46458">
    <property type="entry name" value="Globin-like"/>
    <property type="match status" value="1"/>
</dbReference>
<evidence type="ECO:0000256" key="2">
    <source>
        <dbReference type="ARBA" id="ARBA00022617"/>
    </source>
</evidence>
<dbReference type="Proteomes" id="UP000282832">
    <property type="component" value="Unassembled WGS sequence"/>
</dbReference>
<dbReference type="InterPro" id="IPR001486">
    <property type="entry name" value="Hemoglobin_trunc"/>
</dbReference>
<reference evidence="5 6" key="1">
    <citation type="submission" date="2019-01" db="EMBL/GenBank/DDBJ databases">
        <authorList>
            <person name="Chen W.-M."/>
        </authorList>
    </citation>
    <scope>NUCLEOTIDE SEQUENCE [LARGE SCALE GENOMIC DNA]</scope>
    <source>
        <strain evidence="5 6">FSY-15</strain>
    </source>
</reference>
<accession>A0A437PR70</accession>
<comment type="caution">
    <text evidence="5">The sequence shown here is derived from an EMBL/GenBank/DDBJ whole genome shotgun (WGS) entry which is preliminary data.</text>
</comment>
<dbReference type="RefSeq" id="WP_127803761.1">
    <property type="nucleotide sequence ID" value="NZ_SACY01000003.1"/>
</dbReference>